<feature type="compositionally biased region" description="Basic residues" evidence="1">
    <location>
        <begin position="91"/>
        <end position="102"/>
    </location>
</feature>
<evidence type="ECO:0000256" key="1">
    <source>
        <dbReference type="SAM" id="MobiDB-lite"/>
    </source>
</evidence>
<feature type="compositionally biased region" description="Polar residues" evidence="1">
    <location>
        <begin position="73"/>
        <end position="87"/>
    </location>
</feature>
<name>A0A9P4NHV2_9PEZI</name>
<organism evidence="2 3">
    <name type="scientific">Tothia fuscella</name>
    <dbReference type="NCBI Taxonomy" id="1048955"/>
    <lineage>
        <taxon>Eukaryota</taxon>
        <taxon>Fungi</taxon>
        <taxon>Dikarya</taxon>
        <taxon>Ascomycota</taxon>
        <taxon>Pezizomycotina</taxon>
        <taxon>Dothideomycetes</taxon>
        <taxon>Pleosporomycetidae</taxon>
        <taxon>Venturiales</taxon>
        <taxon>Cylindrosympodiaceae</taxon>
        <taxon>Tothia</taxon>
    </lineage>
</organism>
<gene>
    <name evidence="2" type="ORF">EJ08DRAFT_701788</name>
</gene>
<dbReference type="Proteomes" id="UP000800235">
    <property type="component" value="Unassembled WGS sequence"/>
</dbReference>
<feature type="region of interest" description="Disordered" evidence="1">
    <location>
        <begin position="1"/>
        <end position="102"/>
    </location>
</feature>
<dbReference type="AlphaFoldDB" id="A0A9P4NHV2"/>
<feature type="compositionally biased region" description="Basic and acidic residues" evidence="1">
    <location>
        <begin position="1"/>
        <end position="12"/>
    </location>
</feature>
<evidence type="ECO:0000313" key="3">
    <source>
        <dbReference type="Proteomes" id="UP000800235"/>
    </source>
</evidence>
<sequence>MRDHAEKYKQFLDVKPGGGTRRIPKRKTPYANSSQGSRSQEQAEPRVHLQILHHRRVRDLAGPKQHHRRRLTSRTGLAASSSANPSPQKGKGPRKTKATPST</sequence>
<dbReference type="EMBL" id="MU007093">
    <property type="protein sequence ID" value="KAF2422144.1"/>
    <property type="molecule type" value="Genomic_DNA"/>
</dbReference>
<accession>A0A9P4NHV2</accession>
<proteinExistence type="predicted"/>
<comment type="caution">
    <text evidence="2">The sequence shown here is derived from an EMBL/GenBank/DDBJ whole genome shotgun (WGS) entry which is preliminary data.</text>
</comment>
<keyword evidence="3" id="KW-1185">Reference proteome</keyword>
<reference evidence="2" key="1">
    <citation type="journal article" date="2020" name="Stud. Mycol.">
        <title>101 Dothideomycetes genomes: a test case for predicting lifestyles and emergence of pathogens.</title>
        <authorList>
            <person name="Haridas S."/>
            <person name="Albert R."/>
            <person name="Binder M."/>
            <person name="Bloem J."/>
            <person name="Labutti K."/>
            <person name="Salamov A."/>
            <person name="Andreopoulos B."/>
            <person name="Baker S."/>
            <person name="Barry K."/>
            <person name="Bills G."/>
            <person name="Bluhm B."/>
            <person name="Cannon C."/>
            <person name="Castanera R."/>
            <person name="Culley D."/>
            <person name="Daum C."/>
            <person name="Ezra D."/>
            <person name="Gonzalez J."/>
            <person name="Henrissat B."/>
            <person name="Kuo A."/>
            <person name="Liang C."/>
            <person name="Lipzen A."/>
            <person name="Lutzoni F."/>
            <person name="Magnuson J."/>
            <person name="Mondo S."/>
            <person name="Nolan M."/>
            <person name="Ohm R."/>
            <person name="Pangilinan J."/>
            <person name="Park H.-J."/>
            <person name="Ramirez L."/>
            <person name="Alfaro M."/>
            <person name="Sun H."/>
            <person name="Tritt A."/>
            <person name="Yoshinaga Y."/>
            <person name="Zwiers L.-H."/>
            <person name="Turgeon B."/>
            <person name="Goodwin S."/>
            <person name="Spatafora J."/>
            <person name="Crous P."/>
            <person name="Grigoriev I."/>
        </authorList>
    </citation>
    <scope>NUCLEOTIDE SEQUENCE</scope>
    <source>
        <strain evidence="2">CBS 130266</strain>
    </source>
</reference>
<evidence type="ECO:0000313" key="2">
    <source>
        <dbReference type="EMBL" id="KAF2422144.1"/>
    </source>
</evidence>
<feature type="compositionally biased region" description="Polar residues" evidence="1">
    <location>
        <begin position="30"/>
        <end position="40"/>
    </location>
</feature>
<protein>
    <submittedName>
        <fullName evidence="2">Uncharacterized protein</fullName>
    </submittedName>
</protein>
<dbReference type="OrthoDB" id="409956at2759"/>